<comment type="caution">
    <text evidence="3">The sequence shown here is derived from an EMBL/GenBank/DDBJ whole genome shotgun (WGS) entry which is preliminary data.</text>
</comment>
<evidence type="ECO:0000256" key="1">
    <source>
        <dbReference type="SAM" id="Coils"/>
    </source>
</evidence>
<dbReference type="OMA" id="MFIAYIE"/>
<feature type="coiled-coil region" evidence="1">
    <location>
        <begin position="297"/>
        <end position="344"/>
    </location>
</feature>
<dbReference type="Proteomes" id="UP000688137">
    <property type="component" value="Unassembled WGS sequence"/>
</dbReference>
<evidence type="ECO:0000313" key="3">
    <source>
        <dbReference type="EMBL" id="CAD8056048.1"/>
    </source>
</evidence>
<keyword evidence="4" id="KW-1185">Reference proteome</keyword>
<protein>
    <submittedName>
        <fullName evidence="3">Uncharacterized protein</fullName>
    </submittedName>
</protein>
<reference evidence="3" key="1">
    <citation type="submission" date="2021-01" db="EMBL/GenBank/DDBJ databases">
        <authorList>
            <consortium name="Genoscope - CEA"/>
            <person name="William W."/>
        </authorList>
    </citation>
    <scope>NUCLEOTIDE SEQUENCE</scope>
</reference>
<sequence length="408" mass="49442">MKVKQKKQVQFAKGTMNSQEKPQSIEQNNVDYNLINENEFEKNSNFSDYEFLSACREILICQNCANDLITQYKELYKSFLSRQEKFLFLQSDLMQYRIQCEIHTSNLFGQKRNDILNNNKQKYSLNLFGQNRLSFMDFPKFLFKTGEFQIIIRADVFKAQVNYFLKQMQVNETINNEKDIIMHINDIVDPEDNINFNEFIRQRDNQIIINYDYILFDKILKFGTTVLDIQIQDNIRLKILRAISSLILEQVLNGRDQFIQKYHLKINFIRILKQLIIQRIENRIQSIEYEKQQQIFIAYIEQEEKQIEAKKEKQRKKRQQRKLKKKVNQQLEQLEEDDIDDEETKTFGFELNVKTQKDESQHSDKEILTELLILKRNINEINQKRKQLRETIRKEWENYYKQFKSLKQ</sequence>
<evidence type="ECO:0000256" key="2">
    <source>
        <dbReference type="SAM" id="MobiDB-lite"/>
    </source>
</evidence>
<evidence type="ECO:0000313" key="4">
    <source>
        <dbReference type="Proteomes" id="UP000688137"/>
    </source>
</evidence>
<feature type="region of interest" description="Disordered" evidence="2">
    <location>
        <begin position="1"/>
        <end position="23"/>
    </location>
</feature>
<organism evidence="3 4">
    <name type="scientific">Paramecium primaurelia</name>
    <dbReference type="NCBI Taxonomy" id="5886"/>
    <lineage>
        <taxon>Eukaryota</taxon>
        <taxon>Sar</taxon>
        <taxon>Alveolata</taxon>
        <taxon>Ciliophora</taxon>
        <taxon>Intramacronucleata</taxon>
        <taxon>Oligohymenophorea</taxon>
        <taxon>Peniculida</taxon>
        <taxon>Parameciidae</taxon>
        <taxon>Paramecium</taxon>
    </lineage>
</organism>
<proteinExistence type="predicted"/>
<gene>
    <name evidence="3" type="ORF">PPRIM_AZ9-3.1.T0240115</name>
</gene>
<name>A0A8S1KLI7_PARPR</name>
<keyword evidence="1" id="KW-0175">Coiled coil</keyword>
<dbReference type="AlphaFoldDB" id="A0A8S1KLI7"/>
<accession>A0A8S1KLI7</accession>
<dbReference type="EMBL" id="CAJJDM010000022">
    <property type="protein sequence ID" value="CAD8056048.1"/>
    <property type="molecule type" value="Genomic_DNA"/>
</dbReference>